<comment type="caution">
    <text evidence="1">The sequence shown here is derived from an EMBL/GenBank/DDBJ whole genome shotgun (WGS) entry which is preliminary data.</text>
</comment>
<dbReference type="Proteomes" id="UP001236663">
    <property type="component" value="Unassembled WGS sequence"/>
</dbReference>
<proteinExistence type="predicted"/>
<evidence type="ECO:0000313" key="2">
    <source>
        <dbReference type="Proteomes" id="UP001236663"/>
    </source>
</evidence>
<protein>
    <submittedName>
        <fullName evidence="1">Uncharacterized protein</fullName>
    </submittedName>
</protein>
<dbReference type="EMBL" id="JAUFQS010000047">
    <property type="protein sequence ID" value="MDN3690602.1"/>
    <property type="molecule type" value="Genomic_DNA"/>
</dbReference>
<dbReference type="RefSeq" id="WP_163382923.1">
    <property type="nucleotide sequence ID" value="NZ_JAUFQS010000047.1"/>
</dbReference>
<keyword evidence="2" id="KW-1185">Reference proteome</keyword>
<accession>A0ABT8CDX8</accession>
<organism evidence="1 2">
    <name type="scientific">Cyclobacterium jeungdonense</name>
    <dbReference type="NCBI Taxonomy" id="708087"/>
    <lineage>
        <taxon>Bacteria</taxon>
        <taxon>Pseudomonadati</taxon>
        <taxon>Bacteroidota</taxon>
        <taxon>Cytophagia</taxon>
        <taxon>Cytophagales</taxon>
        <taxon>Cyclobacteriaceae</taxon>
        <taxon>Cyclobacterium</taxon>
    </lineage>
</organism>
<gene>
    <name evidence="1" type="ORF">QWZ15_22470</name>
</gene>
<reference evidence="2" key="1">
    <citation type="journal article" date="2019" name="Int. J. Syst. Evol. Microbiol.">
        <title>The Global Catalogue of Microorganisms (GCM) 10K type strain sequencing project: providing services to taxonomists for standard genome sequencing and annotation.</title>
        <authorList>
            <consortium name="The Broad Institute Genomics Platform"/>
            <consortium name="The Broad Institute Genome Sequencing Center for Infectious Disease"/>
            <person name="Wu L."/>
            <person name="Ma J."/>
        </authorList>
    </citation>
    <scope>NUCLEOTIDE SEQUENCE [LARGE SCALE GENOMIC DNA]</scope>
    <source>
        <strain evidence="2">CECT 7706</strain>
    </source>
</reference>
<evidence type="ECO:0000313" key="1">
    <source>
        <dbReference type="EMBL" id="MDN3690602.1"/>
    </source>
</evidence>
<name>A0ABT8CDX8_9BACT</name>
<sequence>METYILISVAVGISLGLLFIIKAVRSAEDDPETFEEFKNQGKFQKPANWKVGKLPETDEKKNAPRIHRIDFRPDYNLQNQN</sequence>